<dbReference type="PATRIC" id="fig|1800.3.peg.4200"/>
<evidence type="ECO:0000256" key="1">
    <source>
        <dbReference type="ARBA" id="ARBA00009129"/>
    </source>
</evidence>
<evidence type="ECO:0000259" key="3">
    <source>
        <dbReference type="Pfam" id="PF05532"/>
    </source>
</evidence>
<dbReference type="InterPro" id="IPR008462">
    <property type="entry name" value="CsbD"/>
</dbReference>
<dbReference type="Pfam" id="PF05532">
    <property type="entry name" value="CsbD"/>
    <property type="match status" value="1"/>
</dbReference>
<proteinExistence type="inferred from homology"/>
<gene>
    <name evidence="4" type="ORF">MCHUDSM44219_04174</name>
</gene>
<organism evidence="4 5">
    <name type="scientific">Mycolicibacterium chubuense</name>
    <name type="common">Mycobacterium chubuense</name>
    <dbReference type="NCBI Taxonomy" id="1800"/>
    <lineage>
        <taxon>Bacteria</taxon>
        <taxon>Bacillati</taxon>
        <taxon>Actinomycetota</taxon>
        <taxon>Actinomycetes</taxon>
        <taxon>Mycobacteriales</taxon>
        <taxon>Mycobacteriaceae</taxon>
        <taxon>Mycolicibacterium</taxon>
    </lineage>
</organism>
<evidence type="ECO:0000313" key="4">
    <source>
        <dbReference type="EMBL" id="KMO73601.1"/>
    </source>
</evidence>
<dbReference type="AlphaFoldDB" id="A0A0J6YLF8"/>
<comment type="similarity">
    <text evidence="1">Belongs to the UPF0337 (CsbD) family.</text>
</comment>
<evidence type="ECO:0000256" key="2">
    <source>
        <dbReference type="SAM" id="MobiDB-lite"/>
    </source>
</evidence>
<name>A0A0J6YLF8_MYCCU</name>
<dbReference type="SUPFAM" id="SSF69047">
    <property type="entry name" value="Hypothetical protein YjbJ"/>
    <property type="match status" value="1"/>
</dbReference>
<protein>
    <submittedName>
        <fullName evidence="4">CsbD-like protein</fullName>
    </submittedName>
</protein>
<dbReference type="InterPro" id="IPR036629">
    <property type="entry name" value="YjbJ_sf"/>
</dbReference>
<accession>A0A0J6YLF8</accession>
<dbReference type="EMBL" id="JYNX01000059">
    <property type="protein sequence ID" value="KMO73601.1"/>
    <property type="molecule type" value="Genomic_DNA"/>
</dbReference>
<keyword evidence="5" id="KW-1185">Reference proteome</keyword>
<feature type="domain" description="CsbD-like" evidence="3">
    <location>
        <begin position="14"/>
        <end position="66"/>
    </location>
</feature>
<feature type="region of interest" description="Disordered" evidence="2">
    <location>
        <begin position="1"/>
        <end position="66"/>
    </location>
</feature>
<dbReference type="Gene3D" id="1.10.1470.10">
    <property type="entry name" value="YjbJ"/>
    <property type="match status" value="1"/>
</dbReference>
<reference evidence="4 5" key="1">
    <citation type="journal article" date="2015" name="Genome Biol. Evol.">
        <title>Characterization of Three Mycobacterium spp. with Potential Use in Bioremediation by Genome Sequencing and Comparative Genomics.</title>
        <authorList>
            <person name="Das S."/>
            <person name="Pettersson B.M."/>
            <person name="Behra P.R."/>
            <person name="Ramesh M."/>
            <person name="Dasgupta S."/>
            <person name="Bhattacharya A."/>
            <person name="Kirsebom L.A."/>
        </authorList>
    </citation>
    <scope>NUCLEOTIDE SEQUENCE [LARGE SCALE GENOMIC DNA]</scope>
    <source>
        <strain evidence="4 5">DSM 44219</strain>
    </source>
</reference>
<evidence type="ECO:0000313" key="5">
    <source>
        <dbReference type="Proteomes" id="UP000036176"/>
    </source>
</evidence>
<comment type="caution">
    <text evidence="4">The sequence shown here is derived from an EMBL/GenBank/DDBJ whole genome shotgun (WGS) entry which is preliminary data.</text>
</comment>
<dbReference type="Proteomes" id="UP000036176">
    <property type="component" value="Unassembled WGS sequence"/>
</dbReference>
<sequence length="66" mass="6982">MRKSEGTTHMGADDKASNKIEDLGGKAKEGLGKVTGDKSTENEGKADQAKSSLKDAVENVKDAFKK</sequence>